<reference evidence="1 2" key="1">
    <citation type="journal article" date="2022" name="New Phytol.">
        <title>Ecological generalism drives hyperdiversity of secondary metabolite gene clusters in xylarialean endophytes.</title>
        <authorList>
            <person name="Franco M.E.E."/>
            <person name="Wisecaver J.H."/>
            <person name="Arnold A.E."/>
            <person name="Ju Y.M."/>
            <person name="Slot J.C."/>
            <person name="Ahrendt S."/>
            <person name="Moore L.P."/>
            <person name="Eastman K.E."/>
            <person name="Scott K."/>
            <person name="Konkel Z."/>
            <person name="Mondo S.J."/>
            <person name="Kuo A."/>
            <person name="Hayes R.D."/>
            <person name="Haridas S."/>
            <person name="Andreopoulos B."/>
            <person name="Riley R."/>
            <person name="LaButti K."/>
            <person name="Pangilinan J."/>
            <person name="Lipzen A."/>
            <person name="Amirebrahimi M."/>
            <person name="Yan J."/>
            <person name="Adam C."/>
            <person name="Keymanesh K."/>
            <person name="Ng V."/>
            <person name="Louie K."/>
            <person name="Northen T."/>
            <person name="Drula E."/>
            <person name="Henrissat B."/>
            <person name="Hsieh H.M."/>
            <person name="Youens-Clark K."/>
            <person name="Lutzoni F."/>
            <person name="Miadlikowska J."/>
            <person name="Eastwood D.C."/>
            <person name="Hamelin R.C."/>
            <person name="Grigoriev I.V."/>
            <person name="U'Ren J.M."/>
        </authorList>
    </citation>
    <scope>NUCLEOTIDE SEQUENCE [LARGE SCALE GENOMIC DNA]</scope>
    <source>
        <strain evidence="1 2">CBS 119005</strain>
    </source>
</reference>
<proteinExistence type="predicted"/>
<dbReference type="Proteomes" id="UP001497700">
    <property type="component" value="Unassembled WGS sequence"/>
</dbReference>
<accession>A0ACB9YUV3</accession>
<protein>
    <submittedName>
        <fullName evidence="1">Uncharacterized protein</fullName>
    </submittedName>
</protein>
<name>A0ACB9YUV3_9PEZI</name>
<comment type="caution">
    <text evidence="1">The sequence shown here is derived from an EMBL/GenBank/DDBJ whole genome shotgun (WGS) entry which is preliminary data.</text>
</comment>
<sequence>MVNEQEAAMSLKPSALAELLQRSLSSRTVYVKCIPAPANFYERRAVLRTLQRSSQETIETFKKLEDNSSFVVVTTKPDAATAMVNDSPITRVIIAQANSVSWGAEYNLRGTITAPIDPFPPSTATQNTPAFDDLGLSHKTFTLHVFAANKTYNHKDVVRRNPLHGRWPSNGNRETFMSAALHASVPAGAMAPGLRDWHTANQLSRDSTSFADEGAEGAAAVLLEKKRLSSRETFIMERIRARRNAQEIPAIMKSLTAFADGAANDDAPSMLNPVSNSVSKKTPETLNT</sequence>
<gene>
    <name evidence="1" type="ORF">F4820DRAFT_391571</name>
</gene>
<evidence type="ECO:0000313" key="1">
    <source>
        <dbReference type="EMBL" id="KAI4862966.1"/>
    </source>
</evidence>
<evidence type="ECO:0000313" key="2">
    <source>
        <dbReference type="Proteomes" id="UP001497700"/>
    </source>
</evidence>
<keyword evidence="2" id="KW-1185">Reference proteome</keyword>
<organism evidence="1 2">
    <name type="scientific">Hypoxylon rubiginosum</name>
    <dbReference type="NCBI Taxonomy" id="110542"/>
    <lineage>
        <taxon>Eukaryota</taxon>
        <taxon>Fungi</taxon>
        <taxon>Dikarya</taxon>
        <taxon>Ascomycota</taxon>
        <taxon>Pezizomycotina</taxon>
        <taxon>Sordariomycetes</taxon>
        <taxon>Xylariomycetidae</taxon>
        <taxon>Xylariales</taxon>
        <taxon>Hypoxylaceae</taxon>
        <taxon>Hypoxylon</taxon>
    </lineage>
</organism>
<dbReference type="EMBL" id="MU393514">
    <property type="protein sequence ID" value="KAI4862966.1"/>
    <property type="molecule type" value="Genomic_DNA"/>
</dbReference>